<keyword evidence="2" id="KW-0378">Hydrolase</keyword>
<accession>A0A6C0E0P0</accession>
<dbReference type="GO" id="GO:0006309">
    <property type="term" value="P:apoptotic DNA fragmentation"/>
    <property type="evidence" value="ECO:0007669"/>
    <property type="project" value="TreeGrafter"/>
</dbReference>
<name>A0A6C0E0P0_9ZZZZ</name>
<evidence type="ECO:0000256" key="1">
    <source>
        <dbReference type="ARBA" id="ARBA00007527"/>
    </source>
</evidence>
<dbReference type="GO" id="GO:0004531">
    <property type="term" value="F:deoxyribonuclease II activity"/>
    <property type="evidence" value="ECO:0007669"/>
    <property type="project" value="InterPro"/>
</dbReference>
<comment type="similarity">
    <text evidence="1">Belongs to the DNase II family.</text>
</comment>
<dbReference type="InterPro" id="IPR004947">
    <property type="entry name" value="DNase_II"/>
</dbReference>
<dbReference type="Pfam" id="PF03265">
    <property type="entry name" value="DNase_II"/>
    <property type="match status" value="1"/>
</dbReference>
<dbReference type="EMBL" id="MN739703">
    <property type="protein sequence ID" value="QHT22113.1"/>
    <property type="molecule type" value="Genomic_DNA"/>
</dbReference>
<dbReference type="PANTHER" id="PTHR10858">
    <property type="entry name" value="DEOXYRIBONUCLEASE II"/>
    <property type="match status" value="1"/>
</dbReference>
<dbReference type="AlphaFoldDB" id="A0A6C0E0P0"/>
<dbReference type="PANTHER" id="PTHR10858:SF23">
    <property type="entry name" value="DEOXYRIBONUCLEASE II"/>
    <property type="match status" value="1"/>
</dbReference>
<organism evidence="3">
    <name type="scientific">viral metagenome</name>
    <dbReference type="NCBI Taxonomy" id="1070528"/>
    <lineage>
        <taxon>unclassified sequences</taxon>
        <taxon>metagenomes</taxon>
        <taxon>organismal metagenomes</taxon>
    </lineage>
</organism>
<proteinExistence type="inferred from homology"/>
<sequence length="272" mass="31927">MIAIKFPKICDNIGLSYIDINKLEIKQNINKWIETIYKNNIWLGWLVYNDQTNHIKNERNNYGHCKGIFSWNDTAIGWLVHSVPQFPAIFNDNIISEIDKSELIYGQSFIYLEIEKTQDNFLKLLNQLFNMRPHIYISNNFSEDVIIYNNISNYKINDKIFHISKSNVNHIDIYKYITSQFGGSCNAETWIRGKHYEKTDDINDLTEINKKDAIYHYTETHDHSKIALSIDPDNPWIFVGDLNRMTSQLTRGGGGFVIIDDKLWSNLNKFIF</sequence>
<evidence type="ECO:0000313" key="3">
    <source>
        <dbReference type="EMBL" id="QHT22113.1"/>
    </source>
</evidence>
<evidence type="ECO:0000256" key="2">
    <source>
        <dbReference type="ARBA" id="ARBA00022801"/>
    </source>
</evidence>
<protein>
    <submittedName>
        <fullName evidence="3">Uncharacterized protein</fullName>
    </submittedName>
</protein>
<reference evidence="3" key="1">
    <citation type="journal article" date="2020" name="Nature">
        <title>Giant virus diversity and host interactions through global metagenomics.</title>
        <authorList>
            <person name="Schulz F."/>
            <person name="Roux S."/>
            <person name="Paez-Espino D."/>
            <person name="Jungbluth S."/>
            <person name="Walsh D.A."/>
            <person name="Denef V.J."/>
            <person name="McMahon K.D."/>
            <person name="Konstantinidis K.T."/>
            <person name="Eloe-Fadrosh E.A."/>
            <person name="Kyrpides N.C."/>
            <person name="Woyke T."/>
        </authorList>
    </citation>
    <scope>NUCLEOTIDE SEQUENCE</scope>
    <source>
        <strain evidence="3">GVMAG-M-3300023179-103</strain>
    </source>
</reference>